<feature type="domain" description="Ribonucleotide reductase class II vitamin B12-dependent N-terminal" evidence="16">
    <location>
        <begin position="58"/>
        <end position="149"/>
    </location>
</feature>
<evidence type="ECO:0000256" key="5">
    <source>
        <dbReference type="ARBA" id="ARBA00022628"/>
    </source>
</evidence>
<dbReference type="NCBIfam" id="NF005122">
    <property type="entry name" value="PRK06556.1"/>
    <property type="match status" value="1"/>
</dbReference>
<dbReference type="GO" id="GO:0050897">
    <property type="term" value="F:cobalt ion binding"/>
    <property type="evidence" value="ECO:0007669"/>
    <property type="project" value="InterPro"/>
</dbReference>
<evidence type="ECO:0000256" key="10">
    <source>
        <dbReference type="ARBA" id="ARBA00023285"/>
    </source>
</evidence>
<dbReference type="CDD" id="cd02888">
    <property type="entry name" value="RNR_II_dimer"/>
    <property type="match status" value="1"/>
</dbReference>
<comment type="caution">
    <text evidence="18">The sequence shown here is derived from an EMBL/GenBank/DDBJ whole genome shotgun (WGS) entry which is preliminary data.</text>
</comment>
<organism evidence="18 19">
    <name type="scientific">candidate division KSB3 bacterium</name>
    <dbReference type="NCBI Taxonomy" id="2044937"/>
    <lineage>
        <taxon>Bacteria</taxon>
        <taxon>candidate division KSB3</taxon>
    </lineage>
</organism>
<reference evidence="18 19" key="1">
    <citation type="submission" date="2017-10" db="EMBL/GenBank/DDBJ databases">
        <title>Novel microbial diversity and functional potential in the marine mammal oral microbiome.</title>
        <authorList>
            <person name="Dudek N.K."/>
            <person name="Sun C.L."/>
            <person name="Burstein D."/>
            <person name="Kantor R.S."/>
            <person name="Aliaga Goltsman D.S."/>
            <person name="Bik E.M."/>
            <person name="Thomas B.C."/>
            <person name="Banfield J.F."/>
            <person name="Relman D.A."/>
        </authorList>
    </citation>
    <scope>NUCLEOTIDE SEQUENCE [LARGE SCALE GENOMIC DNA]</scope>
    <source>
        <strain evidence="18">DOLZORAL124_49_17</strain>
    </source>
</reference>
<evidence type="ECO:0000256" key="13">
    <source>
        <dbReference type="RuleBase" id="RU364064"/>
    </source>
</evidence>
<evidence type="ECO:0000256" key="11">
    <source>
        <dbReference type="ARBA" id="ARBA00025437"/>
    </source>
</evidence>
<evidence type="ECO:0000256" key="2">
    <source>
        <dbReference type="ARBA" id="ARBA00007405"/>
    </source>
</evidence>
<evidence type="ECO:0000259" key="16">
    <source>
        <dbReference type="Pfam" id="PF08471"/>
    </source>
</evidence>
<dbReference type="InterPro" id="IPR013344">
    <property type="entry name" value="RNR_NrdJ/NrdZ"/>
</dbReference>
<evidence type="ECO:0000256" key="6">
    <source>
        <dbReference type="ARBA" id="ARBA00022634"/>
    </source>
</evidence>
<proteinExistence type="inferred from homology"/>
<evidence type="ECO:0000259" key="17">
    <source>
        <dbReference type="Pfam" id="PF12637"/>
    </source>
</evidence>
<dbReference type="Pfam" id="PF08471">
    <property type="entry name" value="Ribonuc_red_2_N"/>
    <property type="match status" value="1"/>
</dbReference>
<evidence type="ECO:0000313" key="18">
    <source>
        <dbReference type="EMBL" id="PID58065.1"/>
    </source>
</evidence>
<dbReference type="Proteomes" id="UP000229740">
    <property type="component" value="Unassembled WGS sequence"/>
</dbReference>
<dbReference type="SUPFAM" id="SSF51998">
    <property type="entry name" value="PFL-like glycyl radical enzymes"/>
    <property type="match status" value="1"/>
</dbReference>
<feature type="region of interest" description="Disordered" evidence="14">
    <location>
        <begin position="715"/>
        <end position="747"/>
    </location>
</feature>
<feature type="compositionally biased region" description="Polar residues" evidence="14">
    <location>
        <begin position="1"/>
        <end position="11"/>
    </location>
</feature>
<dbReference type="EMBL" id="PDPS01000024">
    <property type="protein sequence ID" value="PID58065.1"/>
    <property type="molecule type" value="Genomic_DNA"/>
</dbReference>
<feature type="region of interest" description="Disordered" evidence="14">
    <location>
        <begin position="1"/>
        <end position="21"/>
    </location>
</feature>
<name>A0A2G6E7M5_9BACT</name>
<evidence type="ECO:0000313" key="19">
    <source>
        <dbReference type="Proteomes" id="UP000229740"/>
    </source>
</evidence>
<dbReference type="EC" id="1.17.4.1" evidence="3 13"/>
<feature type="domain" description="Ribonucleotide reductase large subunit C-terminal" evidence="15">
    <location>
        <begin position="170"/>
        <end position="705"/>
    </location>
</feature>
<keyword evidence="7 13" id="KW-0547">Nucleotide-binding</keyword>
<accession>A0A2G6E7M5</accession>
<keyword evidence="5 13" id="KW-0846">Cobalamin</keyword>
<dbReference type="AlphaFoldDB" id="A0A2G6E7M5"/>
<dbReference type="InterPro" id="IPR024434">
    <property type="entry name" value="TSCPD_dom"/>
</dbReference>
<dbReference type="Gene3D" id="3.20.70.20">
    <property type="match status" value="1"/>
</dbReference>
<keyword evidence="9" id="KW-1015">Disulfide bond</keyword>
<evidence type="ECO:0000256" key="9">
    <source>
        <dbReference type="ARBA" id="ARBA00023157"/>
    </source>
</evidence>
<dbReference type="PANTHER" id="PTHR43371">
    <property type="entry name" value="VITAMIN B12-DEPENDENT RIBONUCLEOTIDE REDUCTASE"/>
    <property type="match status" value="1"/>
</dbReference>
<evidence type="ECO:0000256" key="1">
    <source>
        <dbReference type="ARBA" id="ARBA00001922"/>
    </source>
</evidence>
<evidence type="ECO:0000256" key="4">
    <source>
        <dbReference type="ARBA" id="ARBA00014409"/>
    </source>
</evidence>
<comment type="cofactor">
    <cofactor evidence="1 13">
        <name>adenosylcob(III)alamin</name>
        <dbReference type="ChEBI" id="CHEBI:18408"/>
    </cofactor>
</comment>
<feature type="domain" description="TSCPD" evidence="17">
    <location>
        <begin position="749"/>
        <end position="851"/>
    </location>
</feature>
<keyword evidence="10 13" id="KW-0170">Cobalt</keyword>
<evidence type="ECO:0000256" key="12">
    <source>
        <dbReference type="ARBA" id="ARBA00047754"/>
    </source>
</evidence>
<gene>
    <name evidence="18" type="ORF">CSB45_05075</name>
</gene>
<evidence type="ECO:0000256" key="14">
    <source>
        <dbReference type="SAM" id="MobiDB-lite"/>
    </source>
</evidence>
<dbReference type="GO" id="GO:0031419">
    <property type="term" value="F:cobalamin binding"/>
    <property type="evidence" value="ECO:0007669"/>
    <property type="project" value="UniProtKB-KW"/>
</dbReference>
<keyword evidence="8 13" id="KW-0560">Oxidoreductase</keyword>
<evidence type="ECO:0000256" key="3">
    <source>
        <dbReference type="ARBA" id="ARBA00012274"/>
    </source>
</evidence>
<dbReference type="InterPro" id="IPR013678">
    <property type="entry name" value="RNR_2_N"/>
</dbReference>
<dbReference type="Pfam" id="PF02867">
    <property type="entry name" value="Ribonuc_red_lgC"/>
    <property type="match status" value="1"/>
</dbReference>
<evidence type="ECO:0000256" key="7">
    <source>
        <dbReference type="ARBA" id="ARBA00022741"/>
    </source>
</evidence>
<comment type="catalytic activity">
    <reaction evidence="12 13">
        <text>a 2'-deoxyribonucleoside 5'-diphosphate + [thioredoxin]-disulfide + H2O = a ribonucleoside 5'-diphosphate + [thioredoxin]-dithiol</text>
        <dbReference type="Rhea" id="RHEA:23252"/>
        <dbReference type="Rhea" id="RHEA-COMP:10698"/>
        <dbReference type="Rhea" id="RHEA-COMP:10700"/>
        <dbReference type="ChEBI" id="CHEBI:15377"/>
        <dbReference type="ChEBI" id="CHEBI:29950"/>
        <dbReference type="ChEBI" id="CHEBI:50058"/>
        <dbReference type="ChEBI" id="CHEBI:57930"/>
        <dbReference type="ChEBI" id="CHEBI:73316"/>
        <dbReference type="EC" id="1.17.4.1"/>
    </reaction>
</comment>
<comment type="function">
    <text evidence="11 13">Catalyzes the reduction of ribonucleotides to deoxyribonucleotides. May function to provide a pool of deoxyribonucleotide precursors for DNA repair during oxygen limitation and/or for immediate growth after restoration of oxygen.</text>
</comment>
<evidence type="ECO:0000259" key="15">
    <source>
        <dbReference type="Pfam" id="PF02867"/>
    </source>
</evidence>
<dbReference type="NCBIfam" id="TIGR02504">
    <property type="entry name" value="NrdJ_Z"/>
    <property type="match status" value="1"/>
</dbReference>
<evidence type="ECO:0000256" key="8">
    <source>
        <dbReference type="ARBA" id="ARBA00023002"/>
    </source>
</evidence>
<dbReference type="GO" id="GO:0004748">
    <property type="term" value="F:ribonucleoside-diphosphate reductase activity, thioredoxin disulfide as acceptor"/>
    <property type="evidence" value="ECO:0007669"/>
    <property type="project" value="UniProtKB-EC"/>
</dbReference>
<dbReference type="PRINTS" id="PR01183">
    <property type="entry name" value="RIBORDTASEM1"/>
</dbReference>
<dbReference type="InterPro" id="IPR000788">
    <property type="entry name" value="RNR_lg_C"/>
</dbReference>
<sequence length="929" mass="102606">MSPTDQTTGSPGRNVAEAEGLQTTGVKRTLKKSRGLSVRRYFTVPGIHPFEKIDWEDRTASLKDMTGKVIFEQDHVEIPSFWSQTATNIVVHKYFHGMPGTPAREYSVKQLIERVTRTISDWGKQDGYFASPDDADTFYAELTHLLVNQKASFNSPVWFNVGTEKHPQCSACFINPVEDTMESILELTKTEGILFKYGSGTGTNLSPLRSSKERLSSGGKPSGPVSFMRGYDAFAGVIKSGGKTRRAAKMVLLNIDHPDIVEYITCKEYEEKKARLLIEYGYDPNDAYDSLFFQNANNSVRVSDEFMRAVDNDADWNTLAITTGEIIDHYKARDLMRMIAKSTHACGDPGLQYDSTINRWHTCPNSGRINASNPCAEFLFLDGTSCNLASLNLMRFRRSDGGFDVESFLHAVQLMIIAQEIIVDNASYPTQLIEKNSHAFRPLGLGYTNLGALLMAAGLPYDDDAGRAYAAVITALMCGQAYKTSALLAMIQGAFEGYAANQDLMLNVIRDHQKAVDEIDASQIPAELKNTARAVWADAVKFGQKSGFRNAQVTVLAPTGTISFMMDCDTTGIEPELALIKYKHLAGGGNIKMVNTTVSEALNCLGYRENEQQAILQYLETHDTIEGAPFLKDQDLAVFDCAFAPKQGKRVIHYLGHLKMMAAVQPFLSGGISKTVNVPNTITVDEITDVYMTAWKLGVKAVAIYRDGSKQLQPLTTDEKKKKQSAQEHTTQAQEDDNVEFRPARRRLPEERHAMTKKFSIAGHEGYVTVGMYADGTPGEVFIVMSKEGSTISGLMDGFATAISMALQYGVPLEVLVNKFTHMRFEPSGFTGDKNIPIAKSILDYIFRWIALKFLNPEDRPSVLPQDEKSLAVNGHTEAELQILQDAANEQRVFQEQADAPPCNVCGAIMVRNGACYKCLNCGTTSGCS</sequence>
<dbReference type="InterPro" id="IPR050862">
    <property type="entry name" value="RdRp_reductase_class-2"/>
</dbReference>
<dbReference type="GO" id="GO:0000166">
    <property type="term" value="F:nucleotide binding"/>
    <property type="evidence" value="ECO:0007669"/>
    <property type="project" value="UniProtKB-KW"/>
</dbReference>
<dbReference type="PANTHER" id="PTHR43371:SF1">
    <property type="entry name" value="RIBONUCLEOSIDE-DIPHOSPHATE REDUCTASE"/>
    <property type="match status" value="1"/>
</dbReference>
<protein>
    <recommendedName>
        <fullName evidence="4 13">Vitamin B12-dependent ribonucleotide reductase</fullName>
        <ecNumber evidence="3 13">1.17.4.1</ecNumber>
    </recommendedName>
</protein>
<dbReference type="GO" id="GO:0071897">
    <property type="term" value="P:DNA biosynthetic process"/>
    <property type="evidence" value="ECO:0007669"/>
    <property type="project" value="UniProtKB-KW"/>
</dbReference>
<dbReference type="Pfam" id="PF12637">
    <property type="entry name" value="TSCPD"/>
    <property type="match status" value="1"/>
</dbReference>
<keyword evidence="6 13" id="KW-0237">DNA synthesis</keyword>
<comment type="similarity">
    <text evidence="2 13">Belongs to the ribonucleoside diphosphate reductase class-2 family.</text>
</comment>